<feature type="domain" description="TNase-like" evidence="2">
    <location>
        <begin position="78"/>
        <end position="181"/>
    </location>
</feature>
<evidence type="ECO:0000313" key="4">
    <source>
        <dbReference type="Proteomes" id="UP000281128"/>
    </source>
</evidence>
<dbReference type="SMART" id="SM00318">
    <property type="entry name" value="SNc"/>
    <property type="match status" value="1"/>
</dbReference>
<dbReference type="InterPro" id="IPR016071">
    <property type="entry name" value="Staphylococal_nuclease_OB-fold"/>
</dbReference>
<dbReference type="InterPro" id="IPR035437">
    <property type="entry name" value="SNase_OB-fold_sf"/>
</dbReference>
<evidence type="ECO:0000259" key="2">
    <source>
        <dbReference type="PROSITE" id="PS50830"/>
    </source>
</evidence>
<protein>
    <recommendedName>
        <fullName evidence="2">TNase-like domain-containing protein</fullName>
    </recommendedName>
</protein>
<sequence length="192" mass="21149">MIGMRRNNVIRFRRGARRHPRWDLGTPPDQRNPSRLRRLRHADPTIYLKGVIGLGVVGLIILPLGADALNAIAGARPASGDCRVLSVTDGDTVRMYCPGHGIESARLMGFDTPEKFSPRCASEWTRAVKATWALRRMLWQADGVSLVRSGTDRYGRALVTMTLDGAPVARRMIEAGLSRPYAGGVRQGWCDA</sequence>
<dbReference type="SUPFAM" id="SSF50199">
    <property type="entry name" value="Staphylococcal nuclease"/>
    <property type="match status" value="1"/>
</dbReference>
<keyword evidence="1" id="KW-0472">Membrane</keyword>
<dbReference type="EMBL" id="RAPE01000002">
    <property type="protein sequence ID" value="RKF14990.1"/>
    <property type="molecule type" value="Genomic_DNA"/>
</dbReference>
<name>A0A3A8AWC8_9RHOB</name>
<dbReference type="Pfam" id="PF00565">
    <property type="entry name" value="SNase"/>
    <property type="match status" value="1"/>
</dbReference>
<evidence type="ECO:0000313" key="3">
    <source>
        <dbReference type="EMBL" id="RKF14990.1"/>
    </source>
</evidence>
<dbReference type="AlphaFoldDB" id="A0A3A8AWC8"/>
<reference evidence="3 4" key="1">
    <citation type="submission" date="2018-09" db="EMBL/GenBank/DDBJ databases">
        <title>Roseovarius spongiae sp. nov., isolated from a marine sponge.</title>
        <authorList>
            <person name="Zhuang L."/>
            <person name="Luo L."/>
        </authorList>
    </citation>
    <scope>NUCLEOTIDE SEQUENCE [LARGE SCALE GENOMIC DNA]</scope>
    <source>
        <strain evidence="3 4">HN-E21</strain>
    </source>
</reference>
<dbReference type="PROSITE" id="PS50830">
    <property type="entry name" value="TNASE_3"/>
    <property type="match status" value="1"/>
</dbReference>
<comment type="caution">
    <text evidence="3">The sequence shown here is derived from an EMBL/GenBank/DDBJ whole genome shotgun (WGS) entry which is preliminary data.</text>
</comment>
<feature type="transmembrane region" description="Helical" evidence="1">
    <location>
        <begin position="46"/>
        <end position="66"/>
    </location>
</feature>
<dbReference type="Gene3D" id="2.40.50.90">
    <property type="match status" value="1"/>
</dbReference>
<keyword evidence="1" id="KW-1133">Transmembrane helix</keyword>
<organism evidence="3 4">
    <name type="scientific">Roseovarius spongiae</name>
    <dbReference type="NCBI Taxonomy" id="2320272"/>
    <lineage>
        <taxon>Bacteria</taxon>
        <taxon>Pseudomonadati</taxon>
        <taxon>Pseudomonadota</taxon>
        <taxon>Alphaproteobacteria</taxon>
        <taxon>Rhodobacterales</taxon>
        <taxon>Roseobacteraceae</taxon>
        <taxon>Roseovarius</taxon>
    </lineage>
</organism>
<keyword evidence="1" id="KW-0812">Transmembrane</keyword>
<keyword evidence="4" id="KW-1185">Reference proteome</keyword>
<proteinExistence type="predicted"/>
<dbReference type="Proteomes" id="UP000281128">
    <property type="component" value="Unassembled WGS sequence"/>
</dbReference>
<evidence type="ECO:0000256" key="1">
    <source>
        <dbReference type="SAM" id="Phobius"/>
    </source>
</evidence>
<gene>
    <name evidence="3" type="ORF">D6850_09015</name>
</gene>
<accession>A0A3A8AWC8</accession>